<dbReference type="KEGG" id="pfp:PFL1_03550"/>
<proteinExistence type="predicted"/>
<dbReference type="Proteomes" id="UP000053664">
    <property type="component" value="Unassembled WGS sequence"/>
</dbReference>
<accession>A0A061H766</accession>
<reference evidence="2 3" key="1">
    <citation type="journal article" date="2013" name="Plant Cell">
        <title>The transition from a phytopathogenic smut ancestor to an anamorphic biocontrol agent deciphered by comparative whole-genome analysis.</title>
        <authorList>
            <person name="Lefebvre F."/>
            <person name="Joly D.L."/>
            <person name="Labbe C."/>
            <person name="Teichmann B."/>
            <person name="Linning R."/>
            <person name="Belzile F."/>
            <person name="Bakkeren G."/>
            <person name="Belanger R.R."/>
        </authorList>
    </citation>
    <scope>NUCLEOTIDE SEQUENCE [LARGE SCALE GENOMIC DNA]</scope>
    <source>
        <strain evidence="2 3">PF-1</strain>
    </source>
</reference>
<name>A0A061H766_9BASI</name>
<protein>
    <submittedName>
        <fullName evidence="2">Uncharacterized protein</fullName>
    </submittedName>
</protein>
<dbReference type="HOGENOM" id="CLU_1960535_0_0_1"/>
<evidence type="ECO:0000313" key="2">
    <source>
        <dbReference type="EMBL" id="EPQ28747.1"/>
    </source>
</evidence>
<dbReference type="RefSeq" id="XP_007879261.1">
    <property type="nucleotide sequence ID" value="XM_007881070.1"/>
</dbReference>
<gene>
    <name evidence="2" type="ORF">PFL1_03550</name>
</gene>
<dbReference type="EMBL" id="KE361633">
    <property type="protein sequence ID" value="EPQ28747.1"/>
    <property type="molecule type" value="Genomic_DNA"/>
</dbReference>
<feature type="region of interest" description="Disordered" evidence="1">
    <location>
        <begin position="54"/>
        <end position="77"/>
    </location>
</feature>
<dbReference type="GeneID" id="19317659"/>
<feature type="compositionally biased region" description="Basic residues" evidence="1">
    <location>
        <begin position="54"/>
        <end position="67"/>
    </location>
</feature>
<evidence type="ECO:0000256" key="1">
    <source>
        <dbReference type="SAM" id="MobiDB-lite"/>
    </source>
</evidence>
<evidence type="ECO:0000313" key="3">
    <source>
        <dbReference type="Proteomes" id="UP000053664"/>
    </source>
</evidence>
<organism evidence="2 3">
    <name type="scientific">Pseudozyma flocculosa PF-1</name>
    <dbReference type="NCBI Taxonomy" id="1277687"/>
    <lineage>
        <taxon>Eukaryota</taxon>
        <taxon>Fungi</taxon>
        <taxon>Dikarya</taxon>
        <taxon>Basidiomycota</taxon>
        <taxon>Ustilaginomycotina</taxon>
        <taxon>Ustilaginomycetes</taxon>
        <taxon>Ustilaginales</taxon>
        <taxon>Ustilaginaceae</taxon>
        <taxon>Pseudozyma</taxon>
    </lineage>
</organism>
<sequence length="128" mass="14375">MCKQDGHSRRTDRTTSMPPPLDLHCACDDARLCGIAVLPYIQYLRQSAVARSKRRIRRKGGQRRKKNQGVVATMADRPTDRARVRACVRSSVIFVGLPLPAIVGPSVQAGPYILGLFHDRLRQGQRQR</sequence>
<dbReference type="AlphaFoldDB" id="A0A061H766"/>